<accession>A0A1B6J6S8</accession>
<name>A0A1B6J6S8_9HEMI</name>
<feature type="region of interest" description="Disordered" evidence="1">
    <location>
        <begin position="58"/>
        <end position="109"/>
    </location>
</feature>
<gene>
    <name evidence="2" type="ORF">g.56148</name>
</gene>
<protein>
    <submittedName>
        <fullName evidence="2">Uncharacterized protein</fullName>
    </submittedName>
</protein>
<evidence type="ECO:0000313" key="2">
    <source>
        <dbReference type="EMBL" id="JAS94875.1"/>
    </source>
</evidence>
<evidence type="ECO:0000256" key="1">
    <source>
        <dbReference type="SAM" id="MobiDB-lite"/>
    </source>
</evidence>
<proteinExistence type="predicted"/>
<organism evidence="2">
    <name type="scientific">Homalodisca liturata</name>
    <dbReference type="NCBI Taxonomy" id="320908"/>
    <lineage>
        <taxon>Eukaryota</taxon>
        <taxon>Metazoa</taxon>
        <taxon>Ecdysozoa</taxon>
        <taxon>Arthropoda</taxon>
        <taxon>Hexapoda</taxon>
        <taxon>Insecta</taxon>
        <taxon>Pterygota</taxon>
        <taxon>Neoptera</taxon>
        <taxon>Paraneoptera</taxon>
        <taxon>Hemiptera</taxon>
        <taxon>Auchenorrhyncha</taxon>
        <taxon>Membracoidea</taxon>
        <taxon>Cicadellidae</taxon>
        <taxon>Cicadellinae</taxon>
        <taxon>Proconiini</taxon>
        <taxon>Homalodisca</taxon>
    </lineage>
</organism>
<feature type="region of interest" description="Disordered" evidence="1">
    <location>
        <begin position="1"/>
        <end position="22"/>
    </location>
</feature>
<dbReference type="AlphaFoldDB" id="A0A1B6J6S8"/>
<dbReference type="EMBL" id="GECU01012831">
    <property type="protein sequence ID" value="JAS94875.1"/>
    <property type="molecule type" value="Transcribed_RNA"/>
</dbReference>
<sequence>RLIPPGGKITYQVDEKSPGPMEDLRNKLLSCGGENEQYKLIPPGGLSLRQYSCHGNCHHDSTEEDSDSSDSDVQISEIKQGSSNLSFLKNKSESRRRKDRLNLMKRLPS</sequence>
<feature type="compositionally biased region" description="Polar residues" evidence="1">
    <location>
        <begin position="73"/>
        <end position="89"/>
    </location>
</feature>
<feature type="non-terminal residue" evidence="2">
    <location>
        <position position="1"/>
    </location>
</feature>
<reference evidence="2" key="1">
    <citation type="submission" date="2015-11" db="EMBL/GenBank/DDBJ databases">
        <title>De novo transcriptome assembly of four potential Pierce s Disease insect vectors from Arizona vineyards.</title>
        <authorList>
            <person name="Tassone E.E."/>
        </authorList>
    </citation>
    <scope>NUCLEOTIDE SEQUENCE</scope>
</reference>
<feature type="compositionally biased region" description="Basic and acidic residues" evidence="1">
    <location>
        <begin position="13"/>
        <end position="22"/>
    </location>
</feature>